<protein>
    <submittedName>
        <fullName evidence="4">Baseplate J/gp47 family protein</fullName>
    </submittedName>
</protein>
<dbReference type="AlphaFoldDB" id="A0ABC9VJX7"/>
<comment type="similarity">
    <text evidence="1">Belongs to the Mu gp47/PBSX XkdT family.</text>
</comment>
<evidence type="ECO:0000259" key="2">
    <source>
        <dbReference type="Pfam" id="PF26078"/>
    </source>
</evidence>
<evidence type="ECO:0000313" key="5">
    <source>
        <dbReference type="Proteomes" id="UP001437574"/>
    </source>
</evidence>
<feature type="domain" description="Baseplate J-like C-terminal" evidence="3">
    <location>
        <begin position="279"/>
        <end position="380"/>
    </location>
</feature>
<dbReference type="EMBL" id="BAAAAK010000001">
    <property type="protein sequence ID" value="GAA0041669.1"/>
    <property type="molecule type" value="Genomic_DNA"/>
</dbReference>
<dbReference type="Pfam" id="PF26078">
    <property type="entry name" value="Baseplate_J_M"/>
    <property type="match status" value="1"/>
</dbReference>
<dbReference type="PANTHER" id="PTHR37829">
    <property type="entry name" value="PHAGE-LIKE ELEMENT PBSX PROTEIN XKDT"/>
    <property type="match status" value="1"/>
</dbReference>
<dbReference type="InterPro" id="IPR058530">
    <property type="entry name" value="Baseplate_J-like_C"/>
</dbReference>
<organism evidence="4 5">
    <name type="scientific">Lactobacillus amylovorus subsp. animalium</name>
    <dbReference type="NCBI Taxonomy" id="3378536"/>
    <lineage>
        <taxon>Bacteria</taxon>
        <taxon>Bacillati</taxon>
        <taxon>Bacillota</taxon>
        <taxon>Bacilli</taxon>
        <taxon>Lactobacillales</taxon>
        <taxon>Lactobacillaceae</taxon>
        <taxon>Lactobacillus</taxon>
    </lineage>
</organism>
<reference evidence="5" key="2">
    <citation type="submission" date="2024-01" db="EMBL/GenBank/DDBJ databases">
        <title>Draft genome sequence of Lactobacillus amylovorus strain TKL145.</title>
        <authorList>
            <person name="Tohno M."/>
            <person name="Tanizawa Y."/>
        </authorList>
    </citation>
    <scope>NUCLEOTIDE SEQUENCE [LARGE SCALE GENOMIC DNA]</scope>
    <source>
        <strain evidence="5">TKL145</strain>
    </source>
</reference>
<reference evidence="4 5" key="1">
    <citation type="journal article" date="2024" name="Int. J. Syst. Evol. Microbiol.">
        <title>Proposal of Lactobacillus amylovorus subsp. animalis subsp. nov. and an emended description of Lactobacillus amylovorus.</title>
        <authorList>
            <person name="Yamane K."/>
            <person name="Tanizawa Y."/>
            <person name="Kobayashi H."/>
            <person name="Kamizono T."/>
            <person name="Kojima Y."/>
            <person name="Takagi H."/>
            <person name="Tohno M."/>
        </authorList>
    </citation>
    <scope>NUCLEOTIDE SEQUENCE [LARGE SCALE GENOMIC DNA]</scope>
    <source>
        <strain evidence="4 5">TKL145</strain>
    </source>
</reference>
<sequence length="384" mass="42182">MNPNELADELEAQNYDYWLNLMLDNVPNDIDKREGSIIYDAVAPAAMVSAQQSLSLANIIRETYIKTAQGEFLDYRAVEHGTSRYAATNTEVKAKFNDDDGNPVNVEVGDRFASIAESPIFYTVIKANDDGTAEMQAEEAGTSANSYIGQVLPVTPNDNLAWAEITEIIAPARDAETDDHLRARLLNSNSGVAYGGNVADYLDMTSKISDVGATQVYPTWDGPGTVKLVILNNDLMPASQTLVKKVKEEIDPEDKTTEGYGLAPIDHRVTVTTAETLTVNVQINALLDAQHVTSNIEQQIKNALSKFFIELRQNWATINPTTGRGYTLTIFRSRILSKIMQIEGVANADLPILNGENKDISLIFDNKVSQLPILGEVTVINENR</sequence>
<evidence type="ECO:0000313" key="4">
    <source>
        <dbReference type="EMBL" id="GAA0041669.1"/>
    </source>
</evidence>
<dbReference type="RefSeq" id="WP_353302288.1">
    <property type="nucleotide sequence ID" value="NZ_BAAAAK010000001.1"/>
</dbReference>
<dbReference type="Proteomes" id="UP001437574">
    <property type="component" value="Unassembled WGS sequence"/>
</dbReference>
<gene>
    <name evidence="4" type="ORF">LATKL145_00790</name>
</gene>
<accession>A0ABC9VJX7</accession>
<proteinExistence type="inferred from homology"/>
<dbReference type="PANTHER" id="PTHR37829:SF3">
    <property type="entry name" value="PROTEIN JAYE-RELATED"/>
    <property type="match status" value="1"/>
</dbReference>
<evidence type="ECO:0000256" key="1">
    <source>
        <dbReference type="ARBA" id="ARBA00038087"/>
    </source>
</evidence>
<comment type="caution">
    <text evidence="4">The sequence shown here is derived from an EMBL/GenBank/DDBJ whole genome shotgun (WGS) entry which is preliminary data.</text>
</comment>
<name>A0ABC9VJX7_LACAM</name>
<feature type="domain" description="Baseplate J-like central" evidence="2">
    <location>
        <begin position="193"/>
        <end position="272"/>
    </location>
</feature>
<dbReference type="InterPro" id="IPR052399">
    <property type="entry name" value="Phage_Baseplate_Assmbl_Protein"/>
</dbReference>
<dbReference type="Pfam" id="PF26079">
    <property type="entry name" value="Baseplate_J_C"/>
    <property type="match status" value="1"/>
</dbReference>
<evidence type="ECO:0000259" key="3">
    <source>
        <dbReference type="Pfam" id="PF26079"/>
    </source>
</evidence>
<dbReference type="InterPro" id="IPR058531">
    <property type="entry name" value="Baseplate_J_M"/>
</dbReference>